<dbReference type="PROSITE" id="PS00188">
    <property type="entry name" value="BIOTIN"/>
    <property type="match status" value="1"/>
</dbReference>
<dbReference type="EMBL" id="CAJOBI010095965">
    <property type="protein sequence ID" value="CAF4564973.1"/>
    <property type="molecule type" value="Genomic_DNA"/>
</dbReference>
<evidence type="ECO:0000259" key="2">
    <source>
        <dbReference type="PROSITE" id="PS50968"/>
    </source>
</evidence>
<dbReference type="InterPro" id="IPR050709">
    <property type="entry name" value="Biotin_Carboxyl_Carrier/Decarb"/>
</dbReference>
<comment type="caution">
    <text evidence="3">The sequence shown here is derived from an EMBL/GenBank/DDBJ whole genome shotgun (WGS) entry which is preliminary data.</text>
</comment>
<dbReference type="InterPro" id="IPR000089">
    <property type="entry name" value="Biotin_lipoyl"/>
</dbReference>
<proteinExistence type="predicted"/>
<gene>
    <name evidence="3" type="ORF">SMN809_LOCUS37608</name>
</gene>
<dbReference type="SUPFAM" id="SSF51230">
    <property type="entry name" value="Single hybrid motif"/>
    <property type="match status" value="1"/>
</dbReference>
<dbReference type="PANTHER" id="PTHR45266:SF3">
    <property type="entry name" value="OXALOACETATE DECARBOXYLASE ALPHA CHAIN"/>
    <property type="match status" value="1"/>
</dbReference>
<dbReference type="InterPro" id="IPR011053">
    <property type="entry name" value="Single_hybrid_motif"/>
</dbReference>
<dbReference type="Pfam" id="PF00364">
    <property type="entry name" value="Biotin_lipoyl"/>
    <property type="match status" value="1"/>
</dbReference>
<dbReference type="Proteomes" id="UP000676336">
    <property type="component" value="Unassembled WGS sequence"/>
</dbReference>
<accession>A0A8S2YSZ4</accession>
<dbReference type="PROSITE" id="PS50968">
    <property type="entry name" value="BIOTINYL_LIPOYL"/>
    <property type="match status" value="1"/>
</dbReference>
<dbReference type="AlphaFoldDB" id="A0A8S2YSZ4"/>
<organism evidence="3 4">
    <name type="scientific">Rotaria magnacalcarata</name>
    <dbReference type="NCBI Taxonomy" id="392030"/>
    <lineage>
        <taxon>Eukaryota</taxon>
        <taxon>Metazoa</taxon>
        <taxon>Spiralia</taxon>
        <taxon>Gnathifera</taxon>
        <taxon>Rotifera</taxon>
        <taxon>Eurotatoria</taxon>
        <taxon>Bdelloidea</taxon>
        <taxon>Philodinida</taxon>
        <taxon>Philodinidae</taxon>
        <taxon>Rotaria</taxon>
    </lineage>
</organism>
<dbReference type="InterPro" id="IPR001882">
    <property type="entry name" value="Biotin_BS"/>
</dbReference>
<evidence type="ECO:0000313" key="4">
    <source>
        <dbReference type="Proteomes" id="UP000676336"/>
    </source>
</evidence>
<reference evidence="3" key="1">
    <citation type="submission" date="2021-02" db="EMBL/GenBank/DDBJ databases">
        <authorList>
            <person name="Nowell W R."/>
        </authorList>
    </citation>
    <scope>NUCLEOTIDE SEQUENCE</scope>
</reference>
<dbReference type="CDD" id="cd06850">
    <property type="entry name" value="biotinyl_domain"/>
    <property type="match status" value="1"/>
</dbReference>
<feature type="domain" description="Lipoyl-binding" evidence="2">
    <location>
        <begin position="4"/>
        <end position="87"/>
    </location>
</feature>
<dbReference type="Gene3D" id="2.40.50.100">
    <property type="match status" value="1"/>
</dbReference>
<sequence length="180" mass="19872">MPEKKQIDFASVLISPMPGIVKSVSVKVGQSVAEGQEVCVVEAMKMQNKLTAGRVGVVKFVGIKEGETVEDGKKHPYDVRGPPATIPFIDLLDDMNNLFINRDFSQELKPNTILHIMMGATRVQRSGKNVASKLRAAMCNHARDSKGFQYAFVQVSNQATRHIYLKKMGGKEVTIVDPRT</sequence>
<name>A0A8S2YSZ4_9BILA</name>
<protein>
    <recommendedName>
        <fullName evidence="2">Lipoyl-binding domain-containing protein</fullName>
    </recommendedName>
</protein>
<evidence type="ECO:0000256" key="1">
    <source>
        <dbReference type="ARBA" id="ARBA00023267"/>
    </source>
</evidence>
<keyword evidence="1" id="KW-0092">Biotin</keyword>
<dbReference type="PANTHER" id="PTHR45266">
    <property type="entry name" value="OXALOACETATE DECARBOXYLASE ALPHA CHAIN"/>
    <property type="match status" value="1"/>
</dbReference>
<evidence type="ECO:0000313" key="3">
    <source>
        <dbReference type="EMBL" id="CAF4564973.1"/>
    </source>
</evidence>